<keyword evidence="1" id="KW-0812">Transmembrane</keyword>
<protein>
    <submittedName>
        <fullName evidence="2">Uncharacterized protein</fullName>
    </submittedName>
</protein>
<reference evidence="2" key="2">
    <citation type="submission" date="2012-06" db="EMBL/GenBank/DDBJ databases">
        <authorList>
            <person name="Yu Y."/>
            <person name="Currie J."/>
            <person name="Lomeli R."/>
            <person name="Angelova A."/>
            <person name="Collura K."/>
            <person name="Wissotski M."/>
            <person name="Campos D."/>
            <person name="Kudrna D."/>
            <person name="Golser W."/>
            <person name="Ashely E."/>
            <person name="Descour A."/>
            <person name="Fernandes J."/>
            <person name="Soderlund C."/>
            <person name="Walbot V."/>
        </authorList>
    </citation>
    <scope>NUCLEOTIDE SEQUENCE</scope>
    <source>
        <strain evidence="2">B73</strain>
    </source>
</reference>
<proteinExistence type="evidence at transcript level"/>
<evidence type="ECO:0000313" key="2">
    <source>
        <dbReference type="EMBL" id="ACL52846.1"/>
    </source>
</evidence>
<feature type="transmembrane region" description="Helical" evidence="1">
    <location>
        <begin position="17"/>
        <end position="39"/>
    </location>
</feature>
<accession>B7ZY47</accession>
<evidence type="ECO:0000256" key="1">
    <source>
        <dbReference type="SAM" id="Phobius"/>
    </source>
</evidence>
<keyword evidence="1" id="KW-0472">Membrane</keyword>
<dbReference type="AlphaFoldDB" id="B7ZY47"/>
<keyword evidence="1" id="KW-1133">Transmembrane helix</keyword>
<organism evidence="2">
    <name type="scientific">Zea mays</name>
    <name type="common">Maize</name>
    <dbReference type="NCBI Taxonomy" id="4577"/>
    <lineage>
        <taxon>Eukaryota</taxon>
        <taxon>Viridiplantae</taxon>
        <taxon>Streptophyta</taxon>
        <taxon>Embryophyta</taxon>
        <taxon>Tracheophyta</taxon>
        <taxon>Spermatophyta</taxon>
        <taxon>Magnoliopsida</taxon>
        <taxon>Liliopsida</taxon>
        <taxon>Poales</taxon>
        <taxon>Poaceae</taxon>
        <taxon>PACMAD clade</taxon>
        <taxon>Panicoideae</taxon>
        <taxon>Andropogonodae</taxon>
        <taxon>Andropogoneae</taxon>
        <taxon>Tripsacinae</taxon>
        <taxon>Zea</taxon>
    </lineage>
</organism>
<name>B7ZY47_MAIZE</name>
<dbReference type="EMBL" id="BT054239">
    <property type="protein sequence ID" value="ACL52846.1"/>
    <property type="molecule type" value="mRNA"/>
</dbReference>
<sequence length="73" mass="8066">MNIHDEHARNARTCRPLAYGSNGVAVSPVLGGGCLLMLVLSARKLPPPLLFLFWSLMIVAKRKRIDSIRASHK</sequence>
<reference evidence="2" key="1">
    <citation type="journal article" date="2009" name="PLoS Genet.">
        <title>Sequencing, mapping, and analysis of 27,455 maize full-length cDNAs.</title>
        <authorList>
            <person name="Soderlund C."/>
            <person name="Descour A."/>
            <person name="Kudrna D."/>
            <person name="Bomhoff M."/>
            <person name="Boyd L."/>
            <person name="Currie J."/>
            <person name="Angelova A."/>
            <person name="Collura K."/>
            <person name="Wissotski M."/>
            <person name="Ashley E."/>
            <person name="Morrow D."/>
            <person name="Fernandes J."/>
            <person name="Walbot V."/>
            <person name="Yu Y."/>
        </authorList>
    </citation>
    <scope>NUCLEOTIDE SEQUENCE</scope>
    <source>
        <strain evidence="2">B73</strain>
    </source>
</reference>